<dbReference type="Gene3D" id="3.30.460.10">
    <property type="entry name" value="Beta Polymerase, domain 2"/>
    <property type="match status" value="1"/>
</dbReference>
<dbReference type="InterPro" id="IPR043519">
    <property type="entry name" value="NT_sf"/>
</dbReference>
<dbReference type="RefSeq" id="WP_015526591.1">
    <property type="nucleotide sequence ID" value="NZ_PSQG01000007.1"/>
</dbReference>
<proteinExistence type="predicted"/>
<protein>
    <submittedName>
        <fullName evidence="2">Nucleotidyltransferase domain-containing protein</fullName>
    </submittedName>
</protein>
<organism evidence="2 3">
    <name type="scientific">Blautia obeum</name>
    <dbReference type="NCBI Taxonomy" id="40520"/>
    <lineage>
        <taxon>Bacteria</taxon>
        <taxon>Bacillati</taxon>
        <taxon>Bacillota</taxon>
        <taxon>Clostridia</taxon>
        <taxon>Lachnospirales</taxon>
        <taxon>Lachnospiraceae</taxon>
        <taxon>Blautia</taxon>
    </lineage>
</organism>
<dbReference type="SUPFAM" id="SSF81301">
    <property type="entry name" value="Nucleotidyltransferase"/>
    <property type="match status" value="1"/>
</dbReference>
<dbReference type="AlphaFoldDB" id="A0A367G3L1"/>
<dbReference type="CDD" id="cd05403">
    <property type="entry name" value="NT_KNTase_like"/>
    <property type="match status" value="1"/>
</dbReference>
<keyword evidence="2" id="KW-0808">Transferase</keyword>
<evidence type="ECO:0000313" key="2">
    <source>
        <dbReference type="EMBL" id="RCH44594.1"/>
    </source>
</evidence>
<dbReference type="GO" id="GO:0016779">
    <property type="term" value="F:nucleotidyltransferase activity"/>
    <property type="evidence" value="ECO:0007669"/>
    <property type="project" value="InterPro"/>
</dbReference>
<dbReference type="EMBL" id="PSQG01000007">
    <property type="protein sequence ID" value="RCH44594.1"/>
    <property type="molecule type" value="Genomic_DNA"/>
</dbReference>
<dbReference type="InterPro" id="IPR052548">
    <property type="entry name" value="Type_VII_TA_antitoxin"/>
</dbReference>
<evidence type="ECO:0000313" key="3">
    <source>
        <dbReference type="Proteomes" id="UP000253208"/>
    </source>
</evidence>
<sequence length="113" mass="13236">MPVSMKTLLEQYTKILQKIYGKHLKSVILYGSYARGDYREDSDIDIMILLDLSDIDIKQYRHELAGETFDFNMDHDLDIKPIAKSEKHFLNWVDVYPFYANVKKEGVKLFDAA</sequence>
<dbReference type="Proteomes" id="UP000253208">
    <property type="component" value="Unassembled WGS sequence"/>
</dbReference>
<reference evidence="2 3" key="1">
    <citation type="submission" date="2018-02" db="EMBL/GenBank/DDBJ databases">
        <title>Complete genome sequencing of Faecalibacterium prausnitzii strains isolated from the human gut.</title>
        <authorList>
            <person name="Fitzgerald B.C."/>
            <person name="Shkoporov A.N."/>
            <person name="Ross P.R."/>
            <person name="Hill C."/>
        </authorList>
    </citation>
    <scope>NUCLEOTIDE SEQUENCE [LARGE SCALE GENOMIC DNA]</scope>
    <source>
        <strain evidence="2 3">APC942/31-1</strain>
    </source>
</reference>
<dbReference type="PANTHER" id="PTHR33933">
    <property type="entry name" value="NUCLEOTIDYLTRANSFERASE"/>
    <property type="match status" value="1"/>
</dbReference>
<accession>A0A367G3L1</accession>
<evidence type="ECO:0000259" key="1">
    <source>
        <dbReference type="Pfam" id="PF01909"/>
    </source>
</evidence>
<dbReference type="PANTHER" id="PTHR33933:SF3">
    <property type="entry name" value="PROTEIN ADENYLYLTRANSFERASE MJ0604-RELATED"/>
    <property type="match status" value="1"/>
</dbReference>
<comment type="caution">
    <text evidence="2">The sequence shown here is derived from an EMBL/GenBank/DDBJ whole genome shotgun (WGS) entry which is preliminary data.</text>
</comment>
<gene>
    <name evidence="2" type="ORF">C4886_06155</name>
</gene>
<feature type="domain" description="Polymerase nucleotidyl transferase" evidence="1">
    <location>
        <begin position="10"/>
        <end position="65"/>
    </location>
</feature>
<name>A0A367G3L1_9FIRM</name>
<dbReference type="InterPro" id="IPR002934">
    <property type="entry name" value="Polymerase_NTP_transf_dom"/>
</dbReference>
<dbReference type="Pfam" id="PF01909">
    <property type="entry name" value="NTP_transf_2"/>
    <property type="match status" value="1"/>
</dbReference>